<feature type="transmembrane region" description="Helical" evidence="7">
    <location>
        <begin position="228"/>
        <end position="251"/>
    </location>
</feature>
<dbReference type="GO" id="GO:0016020">
    <property type="term" value="C:membrane"/>
    <property type="evidence" value="ECO:0007669"/>
    <property type="project" value="UniProtKB-SubCell"/>
</dbReference>
<feature type="region of interest" description="Disordered" evidence="6">
    <location>
        <begin position="374"/>
        <end position="417"/>
    </location>
</feature>
<accession>A0AAD4KYF6</accession>
<keyword evidence="4 7" id="KW-0472">Membrane</keyword>
<comment type="similarity">
    <text evidence="5">Belongs to the SAT4 family.</text>
</comment>
<dbReference type="Pfam" id="PF20684">
    <property type="entry name" value="Fung_rhodopsin"/>
    <property type="match status" value="1"/>
</dbReference>
<dbReference type="RefSeq" id="XP_046075926.1">
    <property type="nucleotide sequence ID" value="XM_046218007.1"/>
</dbReference>
<evidence type="ECO:0000313" key="10">
    <source>
        <dbReference type="Proteomes" id="UP001201262"/>
    </source>
</evidence>
<dbReference type="InterPro" id="IPR052337">
    <property type="entry name" value="SAT4-like"/>
</dbReference>
<feature type="transmembrane region" description="Helical" evidence="7">
    <location>
        <begin position="263"/>
        <end position="287"/>
    </location>
</feature>
<name>A0AAD4KYF6_9EURO</name>
<feature type="transmembrane region" description="Helical" evidence="7">
    <location>
        <begin position="62"/>
        <end position="88"/>
    </location>
</feature>
<dbReference type="InterPro" id="IPR049326">
    <property type="entry name" value="Rhodopsin_dom_fungi"/>
</dbReference>
<evidence type="ECO:0000256" key="6">
    <source>
        <dbReference type="SAM" id="MobiDB-lite"/>
    </source>
</evidence>
<dbReference type="Proteomes" id="UP001201262">
    <property type="component" value="Unassembled WGS sequence"/>
</dbReference>
<evidence type="ECO:0000256" key="3">
    <source>
        <dbReference type="ARBA" id="ARBA00022989"/>
    </source>
</evidence>
<feature type="transmembrane region" description="Helical" evidence="7">
    <location>
        <begin position="188"/>
        <end position="216"/>
    </location>
</feature>
<reference evidence="9" key="1">
    <citation type="submission" date="2021-12" db="EMBL/GenBank/DDBJ databases">
        <title>Convergent genome expansion in fungi linked to evolution of root-endophyte symbiosis.</title>
        <authorList>
            <consortium name="DOE Joint Genome Institute"/>
            <person name="Ke Y.-H."/>
            <person name="Bonito G."/>
            <person name="Liao H.-L."/>
            <person name="Looney B."/>
            <person name="Rojas-Flechas A."/>
            <person name="Nash J."/>
            <person name="Hameed K."/>
            <person name="Schadt C."/>
            <person name="Martin F."/>
            <person name="Crous P.W."/>
            <person name="Miettinen O."/>
            <person name="Magnuson J.K."/>
            <person name="Labbe J."/>
            <person name="Jacobson D."/>
            <person name="Doktycz M.J."/>
            <person name="Veneault-Fourrey C."/>
            <person name="Kuo A."/>
            <person name="Mondo S."/>
            <person name="Calhoun S."/>
            <person name="Riley R."/>
            <person name="Ohm R."/>
            <person name="LaButti K."/>
            <person name="Andreopoulos B."/>
            <person name="Pangilinan J."/>
            <person name="Nolan M."/>
            <person name="Tritt A."/>
            <person name="Clum A."/>
            <person name="Lipzen A."/>
            <person name="Daum C."/>
            <person name="Barry K."/>
            <person name="Grigoriev I.V."/>
            <person name="Vilgalys R."/>
        </authorList>
    </citation>
    <scope>NUCLEOTIDE SEQUENCE</scope>
    <source>
        <strain evidence="9">PMI_201</strain>
    </source>
</reference>
<dbReference type="GeneID" id="70248294"/>
<evidence type="ECO:0000259" key="8">
    <source>
        <dbReference type="Pfam" id="PF20684"/>
    </source>
</evidence>
<dbReference type="EMBL" id="JAJTJA010000003">
    <property type="protein sequence ID" value="KAH8702550.1"/>
    <property type="molecule type" value="Genomic_DNA"/>
</dbReference>
<evidence type="ECO:0000256" key="2">
    <source>
        <dbReference type="ARBA" id="ARBA00022692"/>
    </source>
</evidence>
<organism evidence="9 10">
    <name type="scientific">Talaromyces proteolyticus</name>
    <dbReference type="NCBI Taxonomy" id="1131652"/>
    <lineage>
        <taxon>Eukaryota</taxon>
        <taxon>Fungi</taxon>
        <taxon>Dikarya</taxon>
        <taxon>Ascomycota</taxon>
        <taxon>Pezizomycotina</taxon>
        <taxon>Eurotiomycetes</taxon>
        <taxon>Eurotiomycetidae</taxon>
        <taxon>Eurotiales</taxon>
        <taxon>Trichocomaceae</taxon>
        <taxon>Talaromyces</taxon>
        <taxon>Talaromyces sect. Bacilispori</taxon>
    </lineage>
</organism>
<feature type="transmembrane region" description="Helical" evidence="7">
    <location>
        <begin position="148"/>
        <end position="168"/>
    </location>
</feature>
<feature type="compositionally biased region" description="Basic and acidic residues" evidence="6">
    <location>
        <begin position="403"/>
        <end position="417"/>
    </location>
</feature>
<sequence length="417" mass="46354">MADLLPPASVMATWPTPNYVDPEHRGPGLLATNIFLCSLSFVMTTMRVYTRVRITATPGMDDVFAILAFITAVAMSTISSLADARYGWDRHIWDVPMEWMPNSLKCRMTFQITFSLASTLTKISLLWFCRRILGNAISGPFRNLNYSLIASMVFLAMLSLAFIFVTLFNCLPIKASFDLAPTYSYHCLNGNVLVFVASVINLFTDLLTTVVPMPLIWRLKLPRRQRMAIIAIFGLGIVVDIVGSVRTYYVWQDAVGTWDSTWYAWLVGVTGAVEIHMGIICASAPALRPLLKTVFPHFLSTGRTTDYGYGNYGRSGNNKRTWPTTSRSQHSKVHVTSKSGDFDPYYNQGSAAEPVGIIRTVELETFVEERNDTGFDAHQSRSPSSDGLASIGGNDASSRSSLKRYESDGETPFRHVS</sequence>
<feature type="transmembrane region" description="Helical" evidence="7">
    <location>
        <begin position="29"/>
        <end position="50"/>
    </location>
</feature>
<evidence type="ECO:0000256" key="5">
    <source>
        <dbReference type="ARBA" id="ARBA00038359"/>
    </source>
</evidence>
<proteinExistence type="inferred from homology"/>
<keyword evidence="2 7" id="KW-0812">Transmembrane</keyword>
<dbReference type="PANTHER" id="PTHR33048">
    <property type="entry name" value="PTH11-LIKE INTEGRAL MEMBRANE PROTEIN (AFU_ORTHOLOGUE AFUA_5G11245)"/>
    <property type="match status" value="1"/>
</dbReference>
<dbReference type="AlphaFoldDB" id="A0AAD4KYF6"/>
<feature type="transmembrane region" description="Helical" evidence="7">
    <location>
        <begin position="108"/>
        <end position="128"/>
    </location>
</feature>
<dbReference type="PANTHER" id="PTHR33048:SF129">
    <property type="entry name" value="INTEGRAL MEMBRANE PROTEIN-RELATED"/>
    <property type="match status" value="1"/>
</dbReference>
<evidence type="ECO:0000256" key="4">
    <source>
        <dbReference type="ARBA" id="ARBA00023136"/>
    </source>
</evidence>
<gene>
    <name evidence="9" type="ORF">BGW36DRAFT_395169</name>
</gene>
<comment type="subcellular location">
    <subcellularLocation>
        <location evidence="1">Membrane</location>
        <topology evidence="1">Multi-pass membrane protein</topology>
    </subcellularLocation>
</comment>
<keyword evidence="10" id="KW-1185">Reference proteome</keyword>
<keyword evidence="3 7" id="KW-1133">Transmembrane helix</keyword>
<comment type="caution">
    <text evidence="9">The sequence shown here is derived from an EMBL/GenBank/DDBJ whole genome shotgun (WGS) entry which is preliminary data.</text>
</comment>
<evidence type="ECO:0000313" key="9">
    <source>
        <dbReference type="EMBL" id="KAH8702550.1"/>
    </source>
</evidence>
<feature type="domain" description="Rhodopsin" evidence="8">
    <location>
        <begin position="46"/>
        <end position="292"/>
    </location>
</feature>
<evidence type="ECO:0000256" key="1">
    <source>
        <dbReference type="ARBA" id="ARBA00004141"/>
    </source>
</evidence>
<evidence type="ECO:0000256" key="7">
    <source>
        <dbReference type="SAM" id="Phobius"/>
    </source>
</evidence>
<protein>
    <submittedName>
        <fullName evidence="9">Integral membrane protein</fullName>
    </submittedName>
</protein>